<keyword evidence="2" id="KW-1185">Reference proteome</keyword>
<reference evidence="1 2" key="1">
    <citation type="journal article" date="2022" name="Hortic Res">
        <title>A haplotype resolved chromosomal level avocado genome allows analysis of novel avocado genes.</title>
        <authorList>
            <person name="Nath O."/>
            <person name="Fletcher S.J."/>
            <person name="Hayward A."/>
            <person name="Shaw L.M."/>
            <person name="Masouleh A.K."/>
            <person name="Furtado A."/>
            <person name="Henry R.J."/>
            <person name="Mitter N."/>
        </authorList>
    </citation>
    <scope>NUCLEOTIDE SEQUENCE [LARGE SCALE GENOMIC DNA]</scope>
    <source>
        <strain evidence="2">cv. Hass</strain>
    </source>
</reference>
<sequence>MFPFSGEHQRGVNVYGTTGQGDVEYAILERRVMVDDVRHNVNMGKRTCTCRQWQLDGVPCIHAITAITH</sequence>
<dbReference type="Proteomes" id="UP001234297">
    <property type="component" value="Chromosome 12"/>
</dbReference>
<organism evidence="1 2">
    <name type="scientific">Persea americana</name>
    <name type="common">Avocado</name>
    <dbReference type="NCBI Taxonomy" id="3435"/>
    <lineage>
        <taxon>Eukaryota</taxon>
        <taxon>Viridiplantae</taxon>
        <taxon>Streptophyta</taxon>
        <taxon>Embryophyta</taxon>
        <taxon>Tracheophyta</taxon>
        <taxon>Spermatophyta</taxon>
        <taxon>Magnoliopsida</taxon>
        <taxon>Magnoliidae</taxon>
        <taxon>Laurales</taxon>
        <taxon>Lauraceae</taxon>
        <taxon>Persea</taxon>
    </lineage>
</organism>
<name>A0ACC2K236_PERAE</name>
<proteinExistence type="predicted"/>
<dbReference type="EMBL" id="CM056820">
    <property type="protein sequence ID" value="KAJ8615141.1"/>
    <property type="molecule type" value="Genomic_DNA"/>
</dbReference>
<evidence type="ECO:0000313" key="2">
    <source>
        <dbReference type="Proteomes" id="UP001234297"/>
    </source>
</evidence>
<protein>
    <submittedName>
        <fullName evidence="1">Uncharacterized protein</fullName>
    </submittedName>
</protein>
<accession>A0ACC2K236</accession>
<gene>
    <name evidence="1" type="ORF">MRB53_034513</name>
</gene>
<evidence type="ECO:0000313" key="1">
    <source>
        <dbReference type="EMBL" id="KAJ8615141.1"/>
    </source>
</evidence>
<comment type="caution">
    <text evidence="1">The sequence shown here is derived from an EMBL/GenBank/DDBJ whole genome shotgun (WGS) entry which is preliminary data.</text>
</comment>